<evidence type="ECO:0000313" key="3">
    <source>
        <dbReference type="Proteomes" id="UP000185674"/>
    </source>
</evidence>
<dbReference type="KEGG" id="asol:BEN76_08250"/>
<organism evidence="2 3">
    <name type="scientific">Acinetobacter soli</name>
    <dbReference type="NCBI Taxonomy" id="487316"/>
    <lineage>
        <taxon>Bacteria</taxon>
        <taxon>Pseudomonadati</taxon>
        <taxon>Pseudomonadota</taxon>
        <taxon>Gammaproteobacteria</taxon>
        <taxon>Moraxellales</taxon>
        <taxon>Moraxellaceae</taxon>
        <taxon>Acinetobacter</taxon>
    </lineage>
</organism>
<evidence type="ECO:0000313" key="2">
    <source>
        <dbReference type="EMBL" id="APV36006.1"/>
    </source>
</evidence>
<protein>
    <submittedName>
        <fullName evidence="2">Uncharacterized protein</fullName>
    </submittedName>
</protein>
<proteinExistence type="predicted"/>
<dbReference type="RefSeq" id="WP_004946194.1">
    <property type="nucleotide sequence ID" value="NZ_BKCR01000006.1"/>
</dbReference>
<feature type="signal peptide" evidence="1">
    <location>
        <begin position="1"/>
        <end position="19"/>
    </location>
</feature>
<evidence type="ECO:0000256" key="1">
    <source>
        <dbReference type="SAM" id="SignalP"/>
    </source>
</evidence>
<dbReference type="AlphaFoldDB" id="A0A1P8EIH3"/>
<gene>
    <name evidence="2" type="ORF">BEN76_08250</name>
</gene>
<dbReference type="Proteomes" id="UP000185674">
    <property type="component" value="Chromosome"/>
</dbReference>
<keyword evidence="1" id="KW-0732">Signal</keyword>
<dbReference type="eggNOG" id="ENOG5034111">
    <property type="taxonomic scope" value="Bacteria"/>
</dbReference>
<name>A0A1P8EIH3_9GAMM</name>
<feature type="chain" id="PRO_5010235374" evidence="1">
    <location>
        <begin position="20"/>
        <end position="172"/>
    </location>
</feature>
<dbReference type="STRING" id="487316.BEN76_08250"/>
<accession>A0A1P8EIH3</accession>
<sequence length="172" mass="18754">MKKIYSFLALLTFSSVTCASVQDYLPEAKLQGKDVSPFNVGLGVTQQLAHVNGEWVNPYGIAYLKAGAYLNGDHTFGGQVGFRYPYYLTGKNQNGYYLGVYAGTLESRRVDNDYTSRVGGGVDLAYVWLNKDRISTFSVGIGAAEALKNTDGSTVVDTKPQLQFAYTLSFGL</sequence>
<reference evidence="2 3" key="1">
    <citation type="submission" date="2016-08" db="EMBL/GenBank/DDBJ databases">
        <title>Complete genome sequence of Acinetobacter baylyi strain GFJ2.</title>
        <authorList>
            <person name="Tabata M."/>
            <person name="Kuboki S."/>
            <person name="Gibu N."/>
            <person name="Kinouchi Y."/>
            <person name="Vangnai A."/>
            <person name="Kasai D."/>
            <person name="Fukuda M."/>
        </authorList>
    </citation>
    <scope>NUCLEOTIDE SEQUENCE [LARGE SCALE GENOMIC DNA]</scope>
    <source>
        <strain evidence="2 3">GFJ2</strain>
    </source>
</reference>
<dbReference type="EMBL" id="CP016896">
    <property type="protein sequence ID" value="APV36006.1"/>
    <property type="molecule type" value="Genomic_DNA"/>
</dbReference>